<evidence type="ECO:0000256" key="1">
    <source>
        <dbReference type="ARBA" id="ARBA00010075"/>
    </source>
</evidence>
<proteinExistence type="inferred from homology"/>
<dbReference type="InterPro" id="IPR012337">
    <property type="entry name" value="RNaseH-like_sf"/>
</dbReference>
<sequence length="405" mass="46818">MNKGTYFTGQPIFSQLLSFVPRSLVTRMARTYNSDRYCKRFKTYDHLITLLYSIINQCSSLREVTTGMLAWEQRLIHLGIAHPPRRSTISDAGVRRGTKVFEGIYLELLKRYHNFLPDSRISKRQSKLYLFDSTTITLFQDILKGAGKSGADGKRKGGIKVHTLVRSDQDVPCMIRFSNAAGADVSFLKKVVLPPGSIIVFDKGYRDYSTYNLLNEKKITWITRNSDTSIYKIIKHYPINEYQVKKGVLADRQVELGHNHNKKAIKVNARIITYKDKESGATFEFLTNNLSLAAATIADCYHKRWQIELLFKRLKQNYQLKYFLGDSPNAIKIQIWCTLIADLILKVIANNYKCKWAFTNLVGMVRLHMMTYLNLKSFIASPEKTLLQRFYHYKLKYIPPSLFDT</sequence>
<dbReference type="InterPro" id="IPR025399">
    <property type="entry name" value="DUF4372"/>
</dbReference>
<dbReference type="InterPro" id="IPR002559">
    <property type="entry name" value="Transposase_11"/>
</dbReference>
<keyword evidence="3" id="KW-0238">DNA-binding</keyword>
<evidence type="ECO:0000256" key="2">
    <source>
        <dbReference type="ARBA" id="ARBA00022578"/>
    </source>
</evidence>
<dbReference type="InterPro" id="IPR047952">
    <property type="entry name" value="Transpos_IS4"/>
</dbReference>
<evidence type="ECO:0000313" key="8">
    <source>
        <dbReference type="Proteomes" id="UP000281028"/>
    </source>
</evidence>
<evidence type="ECO:0000259" key="5">
    <source>
        <dbReference type="Pfam" id="PF01609"/>
    </source>
</evidence>
<dbReference type="AlphaFoldDB" id="A0A9Q5D466"/>
<dbReference type="GO" id="GO:0006313">
    <property type="term" value="P:DNA transposition"/>
    <property type="evidence" value="ECO:0007669"/>
    <property type="project" value="InterPro"/>
</dbReference>
<accession>A0A9Q5D466</accession>
<dbReference type="GO" id="GO:0004803">
    <property type="term" value="F:transposase activity"/>
    <property type="evidence" value="ECO:0007669"/>
    <property type="project" value="InterPro"/>
</dbReference>
<evidence type="ECO:0000256" key="4">
    <source>
        <dbReference type="ARBA" id="ARBA00023172"/>
    </source>
</evidence>
<comment type="similarity">
    <text evidence="1">Belongs to the transposase 11 family.</text>
</comment>
<dbReference type="Pfam" id="PF14294">
    <property type="entry name" value="DUF4372"/>
    <property type="match status" value="1"/>
</dbReference>
<dbReference type="Proteomes" id="UP000281028">
    <property type="component" value="Unassembled WGS sequence"/>
</dbReference>
<comment type="caution">
    <text evidence="7">The sequence shown here is derived from an EMBL/GenBank/DDBJ whole genome shotgun (WGS) entry which is preliminary data.</text>
</comment>
<keyword evidence="8" id="KW-1185">Reference proteome</keyword>
<dbReference type="PANTHER" id="PTHR33258:SF1">
    <property type="entry name" value="TRANSPOSASE INSL FOR INSERTION SEQUENCE ELEMENT IS186A-RELATED"/>
    <property type="match status" value="1"/>
</dbReference>
<gene>
    <name evidence="7" type="ORF">ECE50_012550</name>
</gene>
<keyword evidence="2" id="KW-0815">Transposition</keyword>
<dbReference type="PANTHER" id="PTHR33258">
    <property type="entry name" value="TRANSPOSASE INSL FOR INSERTION SEQUENCE ELEMENT IS186A-RELATED"/>
    <property type="match status" value="1"/>
</dbReference>
<keyword evidence="4" id="KW-0233">DNA recombination</keyword>
<dbReference type="NCBIfam" id="NF033592">
    <property type="entry name" value="transpos_IS4_1"/>
    <property type="match status" value="1"/>
</dbReference>
<dbReference type="Pfam" id="PF01609">
    <property type="entry name" value="DDE_Tnp_1"/>
    <property type="match status" value="1"/>
</dbReference>
<protein>
    <submittedName>
        <fullName evidence="7">IS4 family transposase</fullName>
    </submittedName>
</protein>
<evidence type="ECO:0000256" key="3">
    <source>
        <dbReference type="ARBA" id="ARBA00023125"/>
    </source>
</evidence>
<evidence type="ECO:0000259" key="6">
    <source>
        <dbReference type="Pfam" id="PF14294"/>
    </source>
</evidence>
<dbReference type="EMBL" id="RIAR02000001">
    <property type="protein sequence ID" value="NSL87669.1"/>
    <property type="molecule type" value="Genomic_DNA"/>
</dbReference>
<evidence type="ECO:0000313" key="7">
    <source>
        <dbReference type="EMBL" id="NSL87669.1"/>
    </source>
</evidence>
<dbReference type="SUPFAM" id="SSF53098">
    <property type="entry name" value="Ribonuclease H-like"/>
    <property type="match status" value="1"/>
</dbReference>
<feature type="domain" description="DUF4372" evidence="6">
    <location>
        <begin position="8"/>
        <end position="80"/>
    </location>
</feature>
<name>A0A9Q5D466_9BACT</name>
<dbReference type="GO" id="GO:0003677">
    <property type="term" value="F:DNA binding"/>
    <property type="evidence" value="ECO:0007669"/>
    <property type="project" value="UniProtKB-KW"/>
</dbReference>
<organism evidence="7 8">
    <name type="scientific">Chitinophaga solisilvae</name>
    <dbReference type="NCBI Taxonomy" id="1233460"/>
    <lineage>
        <taxon>Bacteria</taxon>
        <taxon>Pseudomonadati</taxon>
        <taxon>Bacteroidota</taxon>
        <taxon>Chitinophagia</taxon>
        <taxon>Chitinophagales</taxon>
        <taxon>Chitinophagaceae</taxon>
        <taxon>Chitinophaga</taxon>
    </lineage>
</organism>
<feature type="domain" description="Transposase IS4-like" evidence="5">
    <location>
        <begin position="127"/>
        <end position="341"/>
    </location>
</feature>
<reference evidence="7" key="1">
    <citation type="submission" date="2020-05" db="EMBL/GenBank/DDBJ databases">
        <title>Chitinophaga laudate sp. nov., isolated from a tropical peat swamp.</title>
        <authorList>
            <person name="Goh C.B.S."/>
            <person name="Lee M.S."/>
            <person name="Parimannan S."/>
            <person name="Pasbakhsh P."/>
            <person name="Yule C.M."/>
            <person name="Rajandas H."/>
            <person name="Loke S."/>
            <person name="Croft L."/>
            <person name="Tan J.B.L."/>
        </authorList>
    </citation>
    <scope>NUCLEOTIDE SEQUENCE</scope>
    <source>
        <strain evidence="7">Mgbs1</strain>
    </source>
</reference>